<feature type="domain" description="Glycosyl transferase family 1" evidence="4">
    <location>
        <begin position="414"/>
        <end position="608"/>
    </location>
</feature>
<evidence type="ECO:0000256" key="3">
    <source>
        <dbReference type="SAM" id="Phobius"/>
    </source>
</evidence>
<feature type="transmembrane region" description="Helical" evidence="3">
    <location>
        <begin position="79"/>
        <end position="96"/>
    </location>
</feature>
<evidence type="ECO:0000256" key="1">
    <source>
        <dbReference type="ARBA" id="ARBA00022676"/>
    </source>
</evidence>
<dbReference type="CDD" id="cd03801">
    <property type="entry name" value="GT4_PimA-like"/>
    <property type="match status" value="1"/>
</dbReference>
<dbReference type="AlphaFoldDB" id="A0A9D4UEY1"/>
<sequence>MESDERSSISSDLLGTVVRPPSIRVSGSFKSNLSGRLTPRTSPSFHRSPSVRTPSGREFRHLTPTPLPWYRRPLLSRRLIPWLVVIVLWAYIGLLIQSRWAHTEDQAPLLSQLHADEDSASRLIVEERERVEQYKVSQNDSLDVRHMWPSTRTEEGQRTKDYQSLPAQEHFILPNAIVRSWIFPSIGTVNTSVGTLVGPFQHLEESILGSPEKLSLCSPVSAFAHYAHGRSFMLIFHELSMTGSPLAMLELANELLSCGGKVVVVALSQKGGLLQKLLARKIKVLKSKTASTFKAAARVDLIVAGSAVCASWIEKYELENKKGPKRLVWWIMENRKEYFDRSKHMLGVSKALIFLSEVQLQQWIAWSDSEGILLPHKIKVVPLCVNEELSLRAGLYPRSTDRERAMQQLRDMVRAELGLKPEDVLLTTLGSINPGKGQLKLLQAVNMVIEDLDGLSAVEGEEGSSDQRHIFRGPRPRLLIGSVGSKSNKVDYIKKMLEFICDHPHLAESVFWTSSTVHVASLYAASDTYVMNSQGLGETFGRVTVEAMAFALPILGTSAGGTSEIVDNYTSGLLHPVGVDGVHALAQHIRTFLGNATLRHDMGLKGKEKVKQRYLKETMYEDIASLFSAS</sequence>
<proteinExistence type="predicted"/>
<dbReference type="SUPFAM" id="SSF53756">
    <property type="entry name" value="UDP-Glycosyltransferase/glycogen phosphorylase"/>
    <property type="match status" value="1"/>
</dbReference>
<keyword evidence="6" id="KW-1185">Reference proteome</keyword>
<name>A0A9D4UEY1_ADICA</name>
<feature type="region of interest" description="Disordered" evidence="2">
    <location>
        <begin position="29"/>
        <end position="59"/>
    </location>
</feature>
<dbReference type="Pfam" id="PF00534">
    <property type="entry name" value="Glycos_transf_1"/>
    <property type="match status" value="1"/>
</dbReference>
<dbReference type="OrthoDB" id="512920at2759"/>
<organism evidence="5 6">
    <name type="scientific">Adiantum capillus-veneris</name>
    <name type="common">Maidenhair fern</name>
    <dbReference type="NCBI Taxonomy" id="13818"/>
    <lineage>
        <taxon>Eukaryota</taxon>
        <taxon>Viridiplantae</taxon>
        <taxon>Streptophyta</taxon>
        <taxon>Embryophyta</taxon>
        <taxon>Tracheophyta</taxon>
        <taxon>Polypodiopsida</taxon>
        <taxon>Polypodiidae</taxon>
        <taxon>Polypodiales</taxon>
        <taxon>Pteridineae</taxon>
        <taxon>Pteridaceae</taxon>
        <taxon>Vittarioideae</taxon>
        <taxon>Adiantum</taxon>
    </lineage>
</organism>
<accession>A0A9D4UEY1</accession>
<dbReference type="GO" id="GO:0016757">
    <property type="term" value="F:glycosyltransferase activity"/>
    <property type="evidence" value="ECO:0007669"/>
    <property type="project" value="UniProtKB-KW"/>
</dbReference>
<dbReference type="Pfam" id="PF16994">
    <property type="entry name" value="Glyco_trans_4_5"/>
    <property type="match status" value="1"/>
</dbReference>
<evidence type="ECO:0000313" key="5">
    <source>
        <dbReference type="EMBL" id="KAI5066570.1"/>
    </source>
</evidence>
<evidence type="ECO:0000313" key="6">
    <source>
        <dbReference type="Proteomes" id="UP000886520"/>
    </source>
</evidence>
<dbReference type="InterPro" id="IPR041693">
    <property type="entry name" value="Glyco_trans_4_5"/>
</dbReference>
<dbReference type="EMBL" id="JABFUD020000018">
    <property type="protein sequence ID" value="KAI5066570.1"/>
    <property type="molecule type" value="Genomic_DNA"/>
</dbReference>
<dbReference type="Gene3D" id="3.40.50.2000">
    <property type="entry name" value="Glycogen Phosphorylase B"/>
    <property type="match status" value="1"/>
</dbReference>
<reference evidence="5" key="1">
    <citation type="submission" date="2021-01" db="EMBL/GenBank/DDBJ databases">
        <title>Adiantum capillus-veneris genome.</title>
        <authorList>
            <person name="Fang Y."/>
            <person name="Liao Q."/>
        </authorList>
    </citation>
    <scope>NUCLEOTIDE SEQUENCE</scope>
    <source>
        <strain evidence="5">H3</strain>
        <tissue evidence="5">Leaf</tissue>
    </source>
</reference>
<keyword evidence="3" id="KW-0472">Membrane</keyword>
<dbReference type="Proteomes" id="UP000886520">
    <property type="component" value="Chromosome 18"/>
</dbReference>
<gene>
    <name evidence="5" type="ORF">GOP47_0019194</name>
</gene>
<keyword evidence="1" id="KW-0328">Glycosyltransferase</keyword>
<evidence type="ECO:0000256" key="2">
    <source>
        <dbReference type="SAM" id="MobiDB-lite"/>
    </source>
</evidence>
<evidence type="ECO:0000259" key="4">
    <source>
        <dbReference type="Pfam" id="PF00534"/>
    </source>
</evidence>
<keyword evidence="1" id="KW-0808">Transferase</keyword>
<protein>
    <recommendedName>
        <fullName evidence="4">Glycosyl transferase family 1 domain-containing protein</fullName>
    </recommendedName>
</protein>
<dbReference type="InterPro" id="IPR001296">
    <property type="entry name" value="Glyco_trans_1"/>
</dbReference>
<comment type="caution">
    <text evidence="5">The sequence shown here is derived from an EMBL/GenBank/DDBJ whole genome shotgun (WGS) entry which is preliminary data.</text>
</comment>
<feature type="compositionally biased region" description="Polar residues" evidence="2">
    <location>
        <begin position="29"/>
        <end position="53"/>
    </location>
</feature>
<dbReference type="PANTHER" id="PTHR47778">
    <property type="entry name" value="BNAA05G14870D PROTEIN"/>
    <property type="match status" value="1"/>
</dbReference>
<dbReference type="PANTHER" id="PTHR47778:SF2">
    <property type="entry name" value="GLYCOSYL TRANSFERASE FAMILY 1 DOMAIN-CONTAINING PROTEIN"/>
    <property type="match status" value="1"/>
</dbReference>
<keyword evidence="3" id="KW-1133">Transmembrane helix</keyword>
<keyword evidence="3" id="KW-0812">Transmembrane</keyword>